<protein>
    <recommendedName>
        <fullName evidence="1">Retrovirus-related Pol polyprotein from transposon TNT 1-94-like beta-barrel domain-containing protein</fullName>
    </recommendedName>
</protein>
<organism evidence="2 3">
    <name type="scientific">Parasponia andersonii</name>
    <name type="common">Sponia andersonii</name>
    <dbReference type="NCBI Taxonomy" id="3476"/>
    <lineage>
        <taxon>Eukaryota</taxon>
        <taxon>Viridiplantae</taxon>
        <taxon>Streptophyta</taxon>
        <taxon>Embryophyta</taxon>
        <taxon>Tracheophyta</taxon>
        <taxon>Spermatophyta</taxon>
        <taxon>Magnoliopsida</taxon>
        <taxon>eudicotyledons</taxon>
        <taxon>Gunneridae</taxon>
        <taxon>Pentapetalae</taxon>
        <taxon>rosids</taxon>
        <taxon>fabids</taxon>
        <taxon>Rosales</taxon>
        <taxon>Cannabaceae</taxon>
        <taxon>Parasponia</taxon>
    </lineage>
</organism>
<dbReference type="AlphaFoldDB" id="A0A2P5BJ47"/>
<accession>A0A2P5BJ47</accession>
<evidence type="ECO:0000259" key="1">
    <source>
        <dbReference type="Pfam" id="PF22936"/>
    </source>
</evidence>
<keyword evidence="3" id="KW-1185">Reference proteome</keyword>
<evidence type="ECO:0000313" key="2">
    <source>
        <dbReference type="EMBL" id="PON48824.1"/>
    </source>
</evidence>
<dbReference type="EMBL" id="JXTB01000271">
    <property type="protein sequence ID" value="PON48824.1"/>
    <property type="molecule type" value="Genomic_DNA"/>
</dbReference>
<dbReference type="InterPro" id="IPR054722">
    <property type="entry name" value="PolX-like_BBD"/>
</dbReference>
<name>A0A2P5BJ47_PARAD</name>
<sequence>MKELSYLEIIRLVKLKGIGSIKLSIFDCCIRVVQNVRYVLELRKNLISLGMLDSIDCSVKIENGVIKVVKGTLTEMKENLSNGLYSLIGETIAGSALCCDRQSECRNRESECCDKQDDLN</sequence>
<feature type="domain" description="Retrovirus-related Pol polyprotein from transposon TNT 1-94-like beta-barrel" evidence="1">
    <location>
        <begin position="12"/>
        <end position="54"/>
    </location>
</feature>
<evidence type="ECO:0000313" key="3">
    <source>
        <dbReference type="Proteomes" id="UP000237105"/>
    </source>
</evidence>
<comment type="caution">
    <text evidence="2">The sequence shown here is derived from an EMBL/GenBank/DDBJ whole genome shotgun (WGS) entry which is preliminary data.</text>
</comment>
<proteinExistence type="predicted"/>
<dbReference type="OrthoDB" id="1194585at2759"/>
<dbReference type="Pfam" id="PF22936">
    <property type="entry name" value="Pol_BBD"/>
    <property type="match status" value="1"/>
</dbReference>
<dbReference type="STRING" id="3476.A0A2P5BJ47"/>
<reference evidence="3" key="1">
    <citation type="submission" date="2016-06" db="EMBL/GenBank/DDBJ databases">
        <title>Parallel loss of symbiosis genes in relatives of nitrogen-fixing non-legume Parasponia.</title>
        <authorList>
            <person name="Van Velzen R."/>
            <person name="Holmer R."/>
            <person name="Bu F."/>
            <person name="Rutten L."/>
            <person name="Van Zeijl A."/>
            <person name="Liu W."/>
            <person name="Santuari L."/>
            <person name="Cao Q."/>
            <person name="Sharma T."/>
            <person name="Shen D."/>
            <person name="Roswanjaya Y."/>
            <person name="Wardhani T."/>
            <person name="Kalhor M.S."/>
            <person name="Jansen J."/>
            <person name="Van den Hoogen J."/>
            <person name="Gungor B."/>
            <person name="Hartog M."/>
            <person name="Hontelez J."/>
            <person name="Verver J."/>
            <person name="Yang W.-C."/>
            <person name="Schijlen E."/>
            <person name="Repin R."/>
            <person name="Schilthuizen M."/>
            <person name="Schranz E."/>
            <person name="Heidstra R."/>
            <person name="Miyata K."/>
            <person name="Fedorova E."/>
            <person name="Kohlen W."/>
            <person name="Bisseling T."/>
            <person name="Smit S."/>
            <person name="Geurts R."/>
        </authorList>
    </citation>
    <scope>NUCLEOTIDE SEQUENCE [LARGE SCALE GENOMIC DNA]</scope>
    <source>
        <strain evidence="3">cv. WU1-14</strain>
    </source>
</reference>
<dbReference type="Proteomes" id="UP000237105">
    <property type="component" value="Unassembled WGS sequence"/>
</dbReference>
<gene>
    <name evidence="2" type="ORF">PanWU01x14_235270</name>
</gene>